<gene>
    <name evidence="2" type="ORF">ID810_11300</name>
</gene>
<dbReference type="KEGG" id="arep:ID810_11300"/>
<dbReference type="RefSeq" id="WP_166858427.1">
    <property type="nucleotide sequence ID" value="NZ_CP063989.1"/>
</dbReference>
<dbReference type="EMBL" id="CP063989">
    <property type="protein sequence ID" value="QPL06704.1"/>
    <property type="molecule type" value="Genomic_DNA"/>
</dbReference>
<accession>A0A7T0LMW2</accession>
<reference evidence="2 3" key="1">
    <citation type="submission" date="2020-11" db="EMBL/GenBank/DDBJ databases">
        <title>Actinomyces sp. ZJ750.</title>
        <authorList>
            <person name="Zhou J."/>
        </authorList>
    </citation>
    <scope>NUCLEOTIDE SEQUENCE [LARGE SCALE GENOMIC DNA]</scope>
    <source>
        <strain evidence="2 3">ZJ750</strain>
    </source>
</reference>
<evidence type="ECO:0000313" key="3">
    <source>
        <dbReference type="Proteomes" id="UP000594637"/>
    </source>
</evidence>
<keyword evidence="3" id="KW-1185">Reference proteome</keyword>
<proteinExistence type="predicted"/>
<dbReference type="Pfam" id="PF09981">
    <property type="entry name" value="DUF2218"/>
    <property type="match status" value="1"/>
</dbReference>
<dbReference type="InterPro" id="IPR014543">
    <property type="entry name" value="UCP028291"/>
</dbReference>
<dbReference type="Gene3D" id="3.30.310.50">
    <property type="entry name" value="Alpha-D-phosphohexomutase, C-terminal domain"/>
    <property type="match status" value="1"/>
</dbReference>
<feature type="compositionally biased region" description="Basic and acidic residues" evidence="1">
    <location>
        <begin position="126"/>
        <end position="144"/>
    </location>
</feature>
<evidence type="ECO:0000256" key="1">
    <source>
        <dbReference type="SAM" id="MobiDB-lite"/>
    </source>
</evidence>
<protein>
    <submittedName>
        <fullName evidence="2">DUF2218 domain-containing protein</fullName>
    </submittedName>
</protein>
<evidence type="ECO:0000313" key="2">
    <source>
        <dbReference type="EMBL" id="QPL06704.1"/>
    </source>
</evidence>
<name>A0A7T0LMW2_9ACTO</name>
<dbReference type="AlphaFoldDB" id="A0A7T0LMW2"/>
<feature type="region of interest" description="Disordered" evidence="1">
    <location>
        <begin position="115"/>
        <end position="144"/>
    </location>
</feature>
<dbReference type="Proteomes" id="UP000594637">
    <property type="component" value="Chromosome"/>
</dbReference>
<organism evidence="2 3">
    <name type="scientific">Actinomyces respiraculi</name>
    <dbReference type="NCBI Taxonomy" id="2744574"/>
    <lineage>
        <taxon>Bacteria</taxon>
        <taxon>Bacillati</taxon>
        <taxon>Actinomycetota</taxon>
        <taxon>Actinomycetes</taxon>
        <taxon>Actinomycetales</taxon>
        <taxon>Actinomycetaceae</taxon>
        <taxon>Actinomyces</taxon>
    </lineage>
</organism>
<sequence>MTSSAPSSKAFDRLSVARVATDRPARYGCQLVSHMSRKIEGAWDEASSTGWLSFTREGPSTGLVALSCDEGTLEMRLSTTGDHLERLEQITGIHLARFGQREGLAVSWVREDGTVGTTQGPLTAEDMERMRREREARQRDAGQR</sequence>